<dbReference type="SUPFAM" id="SSF63829">
    <property type="entry name" value="Calcium-dependent phosphotriesterase"/>
    <property type="match status" value="1"/>
</dbReference>
<dbReference type="Proteomes" id="UP001530400">
    <property type="component" value="Unassembled WGS sequence"/>
</dbReference>
<sequence>MVTMKAALLMHLFYMVTALNGSGRQGFQTYDGWEAFEMVTQGDVMNGFELPGNMDGIGAYLMEGGHDIRVLVNHESPYACDMRNDASVTSLIISKPAFLQAIQNKLATGSTKQIQFITSMSIAYNSYRLKDGSSTSWFGRPFKHFCSGHVHEAYTFGTNRGFVDRLYIFGEEAPASEGYGRIFALHGTTLNIITGSGSCDAVQIQGGINGLPVDALENVAMIDTGETQHVIMILSPDYGSKSLRMYVGRKGFRTNGESCGACAGDEDLLARNGLAFGSTFYLQGVLPTRGGTFAYGSFGTNRNAAVSAEKLEDVATSPKEPTKVLLGEQRTGVYEIDFDIKFVNGVFSAATSSFSITKLKLRVSNPDNVEWSADGSRYAVSDDSSGSIVRLTPDGTSSRIASSDGEASGLVDISHLLDMGPSSVLLVNSMTCPSAMSVLVNPDTDFDTPLPTFMPTQTEICGDGSCAVTENTDDCQSDCGNKSLTASSIGLFGAKGVMFTVKPSRDIVVTSLGFYKNLDDASIVEVYTRSGSYMTHEYDEEGWALVHSQAVASPSDDGMSHAEIVVIIPANKAQAFYIYTADIVLYNDGVSEGTLFKSNDSLELYEGIGITGLFSGSIETPKRYAGEIRYGIITLDPDSPVNLFTVERQTSSPESTASSPVVTEQAKSPTKRPNALTAGPSHNPANAAEQFWSNATKTDYVDTSTSPGGCSRTFPWHQVLAATILLIV</sequence>
<gene>
    <name evidence="3" type="ORF">ACHAWO_012181</name>
</gene>
<evidence type="ECO:0000313" key="4">
    <source>
        <dbReference type="Proteomes" id="UP001530400"/>
    </source>
</evidence>
<dbReference type="PANTHER" id="PTHR33683:SF46">
    <property type="entry name" value="SUSHI DOMAIN-CONTAINING PROTEIN"/>
    <property type="match status" value="1"/>
</dbReference>
<feature type="compositionally biased region" description="Polar residues" evidence="1">
    <location>
        <begin position="648"/>
        <end position="668"/>
    </location>
</feature>
<evidence type="ECO:0000313" key="3">
    <source>
        <dbReference type="EMBL" id="KAL3784338.1"/>
    </source>
</evidence>
<evidence type="ECO:0000256" key="1">
    <source>
        <dbReference type="SAM" id="MobiDB-lite"/>
    </source>
</evidence>
<protein>
    <submittedName>
        <fullName evidence="3">Uncharacterized protein</fullName>
    </submittedName>
</protein>
<keyword evidence="4" id="KW-1185">Reference proteome</keyword>
<reference evidence="3 4" key="1">
    <citation type="submission" date="2024-10" db="EMBL/GenBank/DDBJ databases">
        <title>Updated reference genomes for cyclostephanoid diatoms.</title>
        <authorList>
            <person name="Roberts W.R."/>
            <person name="Alverson A.J."/>
        </authorList>
    </citation>
    <scope>NUCLEOTIDE SEQUENCE [LARGE SCALE GENOMIC DNA]</scope>
    <source>
        <strain evidence="3 4">AJA010-31</strain>
    </source>
</reference>
<feature type="chain" id="PRO_5044751821" evidence="2">
    <location>
        <begin position="19"/>
        <end position="728"/>
    </location>
</feature>
<organism evidence="3 4">
    <name type="scientific">Cyclotella atomus</name>
    <dbReference type="NCBI Taxonomy" id="382360"/>
    <lineage>
        <taxon>Eukaryota</taxon>
        <taxon>Sar</taxon>
        <taxon>Stramenopiles</taxon>
        <taxon>Ochrophyta</taxon>
        <taxon>Bacillariophyta</taxon>
        <taxon>Coscinodiscophyceae</taxon>
        <taxon>Thalassiosirophycidae</taxon>
        <taxon>Stephanodiscales</taxon>
        <taxon>Stephanodiscaceae</taxon>
        <taxon>Cyclotella</taxon>
    </lineage>
</organism>
<dbReference type="AlphaFoldDB" id="A0ABD3PA61"/>
<dbReference type="EMBL" id="JALLPJ020000731">
    <property type="protein sequence ID" value="KAL3784338.1"/>
    <property type="molecule type" value="Genomic_DNA"/>
</dbReference>
<dbReference type="PANTHER" id="PTHR33683">
    <property type="entry name" value="1, PUTATIVE-RELATED"/>
    <property type="match status" value="1"/>
</dbReference>
<evidence type="ECO:0000256" key="2">
    <source>
        <dbReference type="SAM" id="SignalP"/>
    </source>
</evidence>
<proteinExistence type="predicted"/>
<comment type="caution">
    <text evidence="3">The sequence shown here is derived from an EMBL/GenBank/DDBJ whole genome shotgun (WGS) entry which is preliminary data.</text>
</comment>
<keyword evidence="2" id="KW-0732">Signal</keyword>
<feature type="region of interest" description="Disordered" evidence="1">
    <location>
        <begin position="648"/>
        <end position="686"/>
    </location>
</feature>
<name>A0ABD3PA61_9STRA</name>
<feature type="signal peptide" evidence="2">
    <location>
        <begin position="1"/>
        <end position="18"/>
    </location>
</feature>
<accession>A0ABD3PA61</accession>